<evidence type="ECO:0000313" key="11">
    <source>
        <dbReference type="EMBL" id="GAA2944762.1"/>
    </source>
</evidence>
<feature type="domain" description="Major facilitator superfamily (MFS) profile" evidence="10">
    <location>
        <begin position="27"/>
        <end position="520"/>
    </location>
</feature>
<dbReference type="SUPFAM" id="SSF103473">
    <property type="entry name" value="MFS general substrate transporter"/>
    <property type="match status" value="1"/>
</dbReference>
<feature type="transmembrane region" description="Helical" evidence="9">
    <location>
        <begin position="497"/>
        <end position="516"/>
    </location>
</feature>
<evidence type="ECO:0000256" key="3">
    <source>
        <dbReference type="ARBA" id="ARBA00022475"/>
    </source>
</evidence>
<evidence type="ECO:0000259" key="10">
    <source>
        <dbReference type="PROSITE" id="PS50850"/>
    </source>
</evidence>
<dbReference type="Gene3D" id="1.20.1250.20">
    <property type="entry name" value="MFS general substrate transporter like domains"/>
    <property type="match status" value="1"/>
</dbReference>
<dbReference type="Pfam" id="PF07690">
    <property type="entry name" value="MFS_1"/>
    <property type="match status" value="1"/>
</dbReference>
<feature type="transmembrane region" description="Helical" evidence="9">
    <location>
        <begin position="65"/>
        <end position="81"/>
    </location>
</feature>
<dbReference type="RefSeq" id="WP_344495678.1">
    <property type="nucleotide sequence ID" value="NZ_BAAAUD010000034.1"/>
</dbReference>
<dbReference type="Gene3D" id="1.20.1720.10">
    <property type="entry name" value="Multidrug resistance protein D"/>
    <property type="match status" value="1"/>
</dbReference>
<proteinExistence type="predicted"/>
<dbReference type="InterPro" id="IPR011701">
    <property type="entry name" value="MFS"/>
</dbReference>
<evidence type="ECO:0000256" key="9">
    <source>
        <dbReference type="SAM" id="Phobius"/>
    </source>
</evidence>
<evidence type="ECO:0000256" key="2">
    <source>
        <dbReference type="ARBA" id="ARBA00022448"/>
    </source>
</evidence>
<dbReference type="EMBL" id="BAAAUD010000034">
    <property type="protein sequence ID" value="GAA2944762.1"/>
    <property type="molecule type" value="Genomic_DNA"/>
</dbReference>
<feature type="region of interest" description="Disordered" evidence="8">
    <location>
        <begin position="1"/>
        <end position="20"/>
    </location>
</feature>
<feature type="transmembrane region" description="Helical" evidence="9">
    <location>
        <begin position="25"/>
        <end position="45"/>
    </location>
</feature>
<dbReference type="InterPro" id="IPR020846">
    <property type="entry name" value="MFS_dom"/>
</dbReference>
<gene>
    <name evidence="11" type="ORF">GCM10010446_32570</name>
</gene>
<feature type="transmembrane region" description="Helical" evidence="9">
    <location>
        <begin position="239"/>
        <end position="262"/>
    </location>
</feature>
<feature type="transmembrane region" description="Helical" evidence="9">
    <location>
        <begin position="93"/>
        <end position="112"/>
    </location>
</feature>
<evidence type="ECO:0000256" key="4">
    <source>
        <dbReference type="ARBA" id="ARBA00022692"/>
    </source>
</evidence>
<dbReference type="InterPro" id="IPR004638">
    <property type="entry name" value="EmrB-like"/>
</dbReference>
<dbReference type="PANTHER" id="PTHR42718">
    <property type="entry name" value="MAJOR FACILITATOR SUPERFAMILY MULTIDRUG TRANSPORTER MFSC"/>
    <property type="match status" value="1"/>
</dbReference>
<dbReference type="CDD" id="cd17321">
    <property type="entry name" value="MFS_MMR_MDR_like"/>
    <property type="match status" value="1"/>
</dbReference>
<evidence type="ECO:0000256" key="1">
    <source>
        <dbReference type="ARBA" id="ARBA00004651"/>
    </source>
</evidence>
<dbReference type="Proteomes" id="UP001500403">
    <property type="component" value="Unassembled WGS sequence"/>
</dbReference>
<keyword evidence="2" id="KW-0813">Transport</keyword>
<organism evidence="11 12">
    <name type="scientific">Streptomyces enissocaesilis</name>
    <dbReference type="NCBI Taxonomy" id="332589"/>
    <lineage>
        <taxon>Bacteria</taxon>
        <taxon>Bacillati</taxon>
        <taxon>Actinomycetota</taxon>
        <taxon>Actinomycetes</taxon>
        <taxon>Kitasatosporales</taxon>
        <taxon>Streptomycetaceae</taxon>
        <taxon>Streptomyces</taxon>
        <taxon>Streptomyces rochei group</taxon>
    </lineage>
</organism>
<keyword evidence="3" id="KW-1003">Cell membrane</keyword>
<dbReference type="NCBIfam" id="TIGR00711">
    <property type="entry name" value="efflux_EmrB"/>
    <property type="match status" value="1"/>
</dbReference>
<feature type="transmembrane region" description="Helical" evidence="9">
    <location>
        <begin position="283"/>
        <end position="306"/>
    </location>
</feature>
<feature type="transmembrane region" description="Helical" evidence="9">
    <location>
        <begin position="151"/>
        <end position="170"/>
    </location>
</feature>
<evidence type="ECO:0000256" key="5">
    <source>
        <dbReference type="ARBA" id="ARBA00022989"/>
    </source>
</evidence>
<feature type="transmembrane region" description="Helical" evidence="9">
    <location>
        <begin position="118"/>
        <end position="139"/>
    </location>
</feature>
<feature type="transmembrane region" description="Helical" evidence="9">
    <location>
        <begin position="213"/>
        <end position="233"/>
    </location>
</feature>
<keyword evidence="4 9" id="KW-0812">Transmembrane</keyword>
<protein>
    <submittedName>
        <fullName evidence="11">MFS transporter</fullName>
    </submittedName>
</protein>
<dbReference type="InterPro" id="IPR036259">
    <property type="entry name" value="MFS_trans_sf"/>
</dbReference>
<feature type="transmembrane region" description="Helical" evidence="9">
    <location>
        <begin position="182"/>
        <end position="201"/>
    </location>
</feature>
<dbReference type="PANTHER" id="PTHR42718:SF42">
    <property type="entry name" value="EXPORT PROTEIN"/>
    <property type="match status" value="1"/>
</dbReference>
<sequence>MSCTTLSAPAAAAPQAPPAQRSHPWLTLAAVALGVSMIGLDSSVVSLANPAIGRDLHASTAGLQWVTNAYLLALAATLILGGKLGDRFGRRTVYLVGVVGFTLASLAIGLSGGIEGVVAFRAAQGAFGALMLPNTLGILRAAFPPGKFTMAVGIWAMVSSASTALGPIVGGLLVEHVDWESVFYLNAPLGLITLVFGLLVLPQSRSAARGQKFDIPGVLLLALGQILLVFGIVKGESWGWTSAATLTGLGTGIAVLLLFGWYETRTPHPLLPMRLFRNRTLTIGASITALNFLVLLGSMFFVMLYLQNVQAMSPVEAGVRTLPLSLGTLAAAPVGAALTERLGARLTMPAGLLLLALASFGMLTWDTGTSYALLWPPLVALGVGSGMVMAATSEAVLAGAPVEDAGVAGGIQSTAIQIGGALGTSVLVSLIGSRVAATLTAELAGAGVPAALAGKLSAAKDAVAMGGAPPAGHLPARMQAAVAEGSSQAFMNGLHTAALAAGLLCVAGAVLATVGVRRNPR</sequence>
<keyword evidence="12" id="KW-1185">Reference proteome</keyword>
<name>A0ABN3X9V8_9ACTN</name>
<comment type="caution">
    <text evidence="11">The sequence shown here is derived from an EMBL/GenBank/DDBJ whole genome shotgun (WGS) entry which is preliminary data.</text>
</comment>
<evidence type="ECO:0000256" key="6">
    <source>
        <dbReference type="ARBA" id="ARBA00023136"/>
    </source>
</evidence>
<keyword evidence="6 9" id="KW-0472">Membrane</keyword>
<keyword evidence="5 9" id="KW-1133">Transmembrane helix</keyword>
<comment type="subcellular location">
    <subcellularLocation>
        <location evidence="1">Cell membrane</location>
        <topology evidence="1">Multi-pass membrane protein</topology>
    </subcellularLocation>
</comment>
<keyword evidence="7" id="KW-0046">Antibiotic resistance</keyword>
<evidence type="ECO:0000256" key="7">
    <source>
        <dbReference type="ARBA" id="ARBA00023251"/>
    </source>
</evidence>
<evidence type="ECO:0000313" key="12">
    <source>
        <dbReference type="Proteomes" id="UP001500403"/>
    </source>
</evidence>
<feature type="transmembrane region" description="Helical" evidence="9">
    <location>
        <begin position="346"/>
        <end position="365"/>
    </location>
</feature>
<accession>A0ABN3X9V8</accession>
<feature type="compositionally biased region" description="Low complexity" evidence="8">
    <location>
        <begin position="8"/>
        <end position="20"/>
    </location>
</feature>
<evidence type="ECO:0000256" key="8">
    <source>
        <dbReference type="SAM" id="MobiDB-lite"/>
    </source>
</evidence>
<reference evidence="11 12" key="1">
    <citation type="journal article" date="2019" name="Int. J. Syst. Evol. Microbiol.">
        <title>The Global Catalogue of Microorganisms (GCM) 10K type strain sequencing project: providing services to taxonomists for standard genome sequencing and annotation.</title>
        <authorList>
            <consortium name="The Broad Institute Genomics Platform"/>
            <consortium name="The Broad Institute Genome Sequencing Center for Infectious Disease"/>
            <person name="Wu L."/>
            <person name="Ma J."/>
        </authorList>
    </citation>
    <scope>NUCLEOTIDE SEQUENCE [LARGE SCALE GENOMIC DNA]</scope>
    <source>
        <strain evidence="11 12">JCM 9088</strain>
    </source>
</reference>
<dbReference type="PROSITE" id="PS50850">
    <property type="entry name" value="MFS"/>
    <property type="match status" value="1"/>
</dbReference>